<feature type="transmembrane region" description="Helical" evidence="1">
    <location>
        <begin position="37"/>
        <end position="63"/>
    </location>
</feature>
<feature type="transmembrane region" description="Helical" evidence="1">
    <location>
        <begin position="466"/>
        <end position="486"/>
    </location>
</feature>
<protein>
    <recommendedName>
        <fullName evidence="4">Polysaccharide biosynthesis protein</fullName>
    </recommendedName>
</protein>
<keyword evidence="3" id="KW-1185">Reference proteome</keyword>
<proteinExistence type="predicted"/>
<dbReference type="GeneID" id="5709801"/>
<gene>
    <name evidence="2" type="ordered locus">Cmaq_1205</name>
</gene>
<reference evidence="2 3" key="1">
    <citation type="submission" date="2007-10" db="EMBL/GenBank/DDBJ databases">
        <title>Complete sequence of Caldivirga maquilingensis IC-167.</title>
        <authorList>
            <consortium name="US DOE Joint Genome Institute"/>
            <person name="Copeland A."/>
            <person name="Lucas S."/>
            <person name="Lapidus A."/>
            <person name="Barry K."/>
            <person name="Glavina del Rio T."/>
            <person name="Dalin E."/>
            <person name="Tice H."/>
            <person name="Pitluck S."/>
            <person name="Saunders E."/>
            <person name="Brettin T."/>
            <person name="Bruce D."/>
            <person name="Detter J.C."/>
            <person name="Han C."/>
            <person name="Schmutz J."/>
            <person name="Larimer F."/>
            <person name="Land M."/>
            <person name="Hauser L."/>
            <person name="Kyrpides N."/>
            <person name="Ivanova N."/>
            <person name="Biddle J.F."/>
            <person name="Zhang Z."/>
            <person name="Fitz-Gibbon S.T."/>
            <person name="Lowe T.M."/>
            <person name="Saltikov C."/>
            <person name="House C.H."/>
            <person name="Richardson P."/>
        </authorList>
    </citation>
    <scope>NUCLEOTIDE SEQUENCE [LARGE SCALE GENOMIC DNA]</scope>
    <source>
        <strain evidence="3">ATCC 700844 / DSM 13496 / JCM 10307 / IC-167</strain>
    </source>
</reference>
<feature type="transmembrane region" description="Helical" evidence="1">
    <location>
        <begin position="75"/>
        <end position="98"/>
    </location>
</feature>
<evidence type="ECO:0008006" key="4">
    <source>
        <dbReference type="Google" id="ProtNLM"/>
    </source>
</evidence>
<dbReference type="Proteomes" id="UP000001137">
    <property type="component" value="Chromosome"/>
</dbReference>
<accession>A8ME26</accession>
<feature type="transmembrane region" description="Helical" evidence="1">
    <location>
        <begin position="393"/>
        <end position="414"/>
    </location>
</feature>
<sequence length="516" mass="56804">MPGEGVRVRLLAVLSSVVSLLANLVFSLLVTRKLATFSLGVLNVVNGAIIMGLIIQTIVSFMATRVTARDGKPSVYMMTLYLLSGILGSIIALLYVTGVSWRFRQIYVEVAYLTMASTFASYLQGYVTSVLTVVDRVRLQGVSLVTSIIKLLLIIYIMYSGWSLFSVLVSSIVITLSAAVYGLTTVLTRLSRIGSLGRYFRETVAASWVPLIGYGAGNLRSMDSMIIGYVGGILDNAMWQVLNVQGKALGLAGSIINVTYGELLSGKDLERRFYIDLLILLNITIMVALFLVFYEPYIVYFLRPQDYSFIQYLRIPVILLTVSSITSIINQYYSWIMQGIDRVDFNGEVTFKTYVGSLVFHAHFAEFILTVVYIASIYPLILLAEVVKLPSPVISGVLLASILATLISLMYRFIHLESRRRLKVPVKSIILDIIAPALLAALVTYLESTLMLTKYPPIKGAIGELIRIAIGAILTTATYLAVSLTVSGRIRSLFTVLLKYIVKSSLNTVNHLSPGG</sequence>
<feature type="transmembrane region" description="Helical" evidence="1">
    <location>
        <begin position="354"/>
        <end position="381"/>
    </location>
</feature>
<feature type="transmembrane region" description="Helical" evidence="1">
    <location>
        <begin position="426"/>
        <end position="446"/>
    </location>
</feature>
<feature type="transmembrane region" description="Helical" evidence="1">
    <location>
        <begin position="313"/>
        <end position="333"/>
    </location>
</feature>
<feature type="transmembrane region" description="Helical" evidence="1">
    <location>
        <begin position="273"/>
        <end position="293"/>
    </location>
</feature>
<evidence type="ECO:0000313" key="2">
    <source>
        <dbReference type="EMBL" id="ABW02032.1"/>
    </source>
</evidence>
<dbReference type="HOGENOM" id="CLU_539299_0_0_2"/>
<keyword evidence="1" id="KW-1133">Transmembrane helix</keyword>
<feature type="transmembrane region" description="Helical" evidence="1">
    <location>
        <begin position="141"/>
        <end position="159"/>
    </location>
</feature>
<dbReference type="EMBL" id="CP000852">
    <property type="protein sequence ID" value="ABW02032.1"/>
    <property type="molecule type" value="Genomic_DNA"/>
</dbReference>
<feature type="transmembrane region" description="Helical" evidence="1">
    <location>
        <begin position="165"/>
        <end position="187"/>
    </location>
</feature>
<name>A8ME26_CALMQ</name>
<dbReference type="OrthoDB" id="28419at2157"/>
<keyword evidence="1" id="KW-0812">Transmembrane</keyword>
<dbReference type="eggNOG" id="arCOG02216">
    <property type="taxonomic scope" value="Archaea"/>
</dbReference>
<dbReference type="KEGG" id="cma:Cmaq_1205"/>
<keyword evidence="1" id="KW-0472">Membrane</keyword>
<dbReference type="RefSeq" id="WP_012186251.1">
    <property type="nucleotide sequence ID" value="NC_009954.1"/>
</dbReference>
<dbReference type="AlphaFoldDB" id="A8ME26"/>
<organism evidence="2 3">
    <name type="scientific">Caldivirga maquilingensis (strain ATCC 700844 / DSM 13496 / JCM 10307 / IC-167)</name>
    <dbReference type="NCBI Taxonomy" id="397948"/>
    <lineage>
        <taxon>Archaea</taxon>
        <taxon>Thermoproteota</taxon>
        <taxon>Thermoprotei</taxon>
        <taxon>Thermoproteales</taxon>
        <taxon>Thermoproteaceae</taxon>
        <taxon>Caldivirga</taxon>
    </lineage>
</organism>
<evidence type="ECO:0000256" key="1">
    <source>
        <dbReference type="SAM" id="Phobius"/>
    </source>
</evidence>
<evidence type="ECO:0000313" key="3">
    <source>
        <dbReference type="Proteomes" id="UP000001137"/>
    </source>
</evidence>
<dbReference type="STRING" id="397948.Cmaq_1205"/>